<dbReference type="InterPro" id="IPR011821">
    <property type="entry name" value="O_succ_thio_ly"/>
</dbReference>
<dbReference type="GO" id="GO:0005737">
    <property type="term" value="C:cytoplasm"/>
    <property type="evidence" value="ECO:0007669"/>
    <property type="project" value="TreeGrafter"/>
</dbReference>
<reference evidence="6 8" key="2">
    <citation type="submission" date="2020-08" db="EMBL/GenBank/DDBJ databases">
        <title>Genomic Encyclopedia of Type Strains, Phase IV (KMG-IV): sequencing the most valuable type-strain genomes for metagenomic binning, comparative biology and taxonomic classification.</title>
        <authorList>
            <person name="Goeker M."/>
        </authorList>
    </citation>
    <scope>NUCLEOTIDE SEQUENCE [LARGE SCALE GENOMIC DNA]</scope>
    <source>
        <strain evidence="6 8">DSM 107085</strain>
    </source>
</reference>
<dbReference type="GO" id="GO:0003962">
    <property type="term" value="F:cystathionine gamma-synthase activity"/>
    <property type="evidence" value="ECO:0007669"/>
    <property type="project" value="UniProtKB-EC"/>
</dbReference>
<evidence type="ECO:0000256" key="1">
    <source>
        <dbReference type="ARBA" id="ARBA00001933"/>
    </source>
</evidence>
<keyword evidence="5" id="KW-0808">Transferase</keyword>
<dbReference type="GO" id="GO:0019346">
    <property type="term" value="P:transsulfuration"/>
    <property type="evidence" value="ECO:0007669"/>
    <property type="project" value="InterPro"/>
</dbReference>
<keyword evidence="2 3" id="KW-0663">Pyridoxal phosphate</keyword>
<comment type="similarity">
    <text evidence="4">Belongs to the trans-sulfuration enzymes family.</text>
</comment>
<evidence type="ECO:0000313" key="8">
    <source>
        <dbReference type="Proteomes" id="UP000560000"/>
    </source>
</evidence>
<gene>
    <name evidence="6" type="ORF">HNQ86_001533</name>
    <name evidence="5" type="ORF">LF63_0103490</name>
</gene>
<dbReference type="GO" id="GO:0030170">
    <property type="term" value="F:pyridoxal phosphate binding"/>
    <property type="evidence" value="ECO:0007669"/>
    <property type="project" value="InterPro"/>
</dbReference>
<dbReference type="FunFam" id="3.40.640.10:FF:000038">
    <property type="entry name" value="Cystathionine gamma-synthase"/>
    <property type="match status" value="1"/>
</dbReference>
<dbReference type="PROSITE" id="PS00868">
    <property type="entry name" value="CYS_MET_METAB_PP"/>
    <property type="match status" value="1"/>
</dbReference>
<organism evidence="5 7">
    <name type="scientific">Oleiagrimonas soli</name>
    <dbReference type="NCBI Taxonomy" id="1543381"/>
    <lineage>
        <taxon>Bacteria</taxon>
        <taxon>Pseudomonadati</taxon>
        <taxon>Pseudomonadota</taxon>
        <taxon>Gammaproteobacteria</taxon>
        <taxon>Lysobacterales</taxon>
        <taxon>Rhodanobacteraceae</taxon>
        <taxon>Oleiagrimonas</taxon>
    </lineage>
</organism>
<dbReference type="NCBIfam" id="TIGR02080">
    <property type="entry name" value="O_succ_thio_ly"/>
    <property type="match status" value="1"/>
</dbReference>
<dbReference type="EMBL" id="JACHET010000001">
    <property type="protein sequence ID" value="MBB6184188.1"/>
    <property type="molecule type" value="Genomic_DNA"/>
</dbReference>
<dbReference type="FunFam" id="3.90.1150.10:FF:000008">
    <property type="entry name" value="Cystathionine gamma-synthase"/>
    <property type="match status" value="1"/>
</dbReference>
<accession>A0A099CY31</accession>
<protein>
    <submittedName>
        <fullName evidence="5">Cystathionine gamma-synthase</fullName>
        <ecNumber evidence="5">2.5.1.48</ecNumber>
    </submittedName>
</protein>
<evidence type="ECO:0000313" key="5">
    <source>
        <dbReference type="EMBL" id="KGI78541.1"/>
    </source>
</evidence>
<dbReference type="GO" id="GO:0019343">
    <property type="term" value="P:cysteine biosynthetic process via cystathionine"/>
    <property type="evidence" value="ECO:0007669"/>
    <property type="project" value="TreeGrafter"/>
</dbReference>
<dbReference type="Proteomes" id="UP000029708">
    <property type="component" value="Unassembled WGS sequence"/>
</dbReference>
<evidence type="ECO:0000256" key="3">
    <source>
        <dbReference type="PIRSR" id="PIRSR001434-2"/>
    </source>
</evidence>
<sequence>MSTSASSATRAVRAGIESDTQHGAVVPPLHLSTNYSFAGFGQKRAYDYSRSGNPTRDLLAEALAELEQGAGAVVTASGMAAVALALELVPAGGRVLAAHDCYGGTWRLLDAWAKKGRFEVIFADLTDPASLGEGLARKPDLVWVETPSNPLLRITDVRHVAQAAHAVGALCLVDNTFLSPALQQPLTLGADVVLHSTTKYINGHSDVVGGAVVARTPELAEQLKWWANCLGLTGAPFDSFLTLRGLRTLDARLRVHQENAERIAALLDDHPAVARVYYPGLATHPQHALAARQQRGFGAMLSFELQGGEGAIRAFLDGLEYFSLAESLGGVESLVAHPASMTHASMAPEARRTAGIADTLLRLSVGIESADDLVADLTAGLERAQRVQARKPAASA</sequence>
<proteinExistence type="inferred from homology"/>
<dbReference type="InterPro" id="IPR015421">
    <property type="entry name" value="PyrdxlP-dep_Trfase_major"/>
</dbReference>
<evidence type="ECO:0000256" key="4">
    <source>
        <dbReference type="RuleBase" id="RU362118"/>
    </source>
</evidence>
<evidence type="ECO:0000256" key="2">
    <source>
        <dbReference type="ARBA" id="ARBA00022898"/>
    </source>
</evidence>
<dbReference type="InterPro" id="IPR015422">
    <property type="entry name" value="PyrdxlP-dep_Trfase_small"/>
</dbReference>
<dbReference type="PANTHER" id="PTHR11808:SF75">
    <property type="entry name" value="CYSTATHIONINE GAMMA-SYNTHASE"/>
    <property type="match status" value="1"/>
</dbReference>
<dbReference type="PANTHER" id="PTHR11808">
    <property type="entry name" value="TRANS-SULFURATION ENZYME FAMILY MEMBER"/>
    <property type="match status" value="1"/>
</dbReference>
<dbReference type="EC" id="2.5.1.48" evidence="5"/>
<name>A0A099CY31_9GAMM</name>
<evidence type="ECO:0000313" key="6">
    <source>
        <dbReference type="EMBL" id="MBB6184188.1"/>
    </source>
</evidence>
<evidence type="ECO:0000313" key="7">
    <source>
        <dbReference type="Proteomes" id="UP000029708"/>
    </source>
</evidence>
<dbReference type="InterPro" id="IPR015424">
    <property type="entry name" value="PyrdxlP-dep_Trfase"/>
</dbReference>
<dbReference type="HOGENOM" id="CLU_018986_2_0_6"/>
<dbReference type="GO" id="GO:0004123">
    <property type="term" value="F:cystathionine gamma-lyase activity"/>
    <property type="evidence" value="ECO:0007669"/>
    <property type="project" value="TreeGrafter"/>
</dbReference>
<dbReference type="RefSeq" id="WP_043099672.1">
    <property type="nucleotide sequence ID" value="NZ_JACHET010000001.1"/>
</dbReference>
<dbReference type="InterPro" id="IPR054542">
    <property type="entry name" value="Cys_met_metab_PP"/>
</dbReference>
<dbReference type="AlphaFoldDB" id="A0A099CY31"/>
<feature type="modified residue" description="N6-(pyridoxal phosphate)lysine" evidence="3">
    <location>
        <position position="199"/>
    </location>
</feature>
<dbReference type="OrthoDB" id="9805807at2"/>
<dbReference type="STRING" id="1543381.LF63_0103490"/>
<dbReference type="SUPFAM" id="SSF53383">
    <property type="entry name" value="PLP-dependent transferases"/>
    <property type="match status" value="1"/>
</dbReference>
<dbReference type="CDD" id="cd00614">
    <property type="entry name" value="CGS_like"/>
    <property type="match status" value="1"/>
</dbReference>
<dbReference type="Gene3D" id="3.40.640.10">
    <property type="entry name" value="Type I PLP-dependent aspartate aminotransferase-like (Major domain)"/>
    <property type="match status" value="1"/>
</dbReference>
<dbReference type="Proteomes" id="UP000560000">
    <property type="component" value="Unassembled WGS sequence"/>
</dbReference>
<dbReference type="PIRSF" id="PIRSF001434">
    <property type="entry name" value="CGS"/>
    <property type="match status" value="1"/>
</dbReference>
<comment type="cofactor">
    <cofactor evidence="1 4">
        <name>pyridoxal 5'-phosphate</name>
        <dbReference type="ChEBI" id="CHEBI:597326"/>
    </cofactor>
</comment>
<comment type="caution">
    <text evidence="5">The sequence shown here is derived from an EMBL/GenBank/DDBJ whole genome shotgun (WGS) entry which is preliminary data.</text>
</comment>
<dbReference type="Pfam" id="PF01053">
    <property type="entry name" value="Cys_Met_Meta_PP"/>
    <property type="match status" value="1"/>
</dbReference>
<keyword evidence="7" id="KW-1185">Reference proteome</keyword>
<reference evidence="5 7" key="1">
    <citation type="submission" date="2014-09" db="EMBL/GenBank/DDBJ databases">
        <title>Xanthomonadaceae 3.5X direct submission.</title>
        <authorList>
            <person name="Fang T."/>
            <person name="Wang H."/>
        </authorList>
    </citation>
    <scope>NUCLEOTIDE SEQUENCE [LARGE SCALE GENOMIC DNA]</scope>
    <source>
        <strain evidence="5 7">3.5X</strain>
    </source>
</reference>
<dbReference type="InterPro" id="IPR000277">
    <property type="entry name" value="Cys/Met-Metab_PyrdxlP-dep_enz"/>
</dbReference>
<dbReference type="Gene3D" id="3.90.1150.10">
    <property type="entry name" value="Aspartate Aminotransferase, domain 1"/>
    <property type="match status" value="1"/>
</dbReference>
<dbReference type="EMBL" id="JROI01000008">
    <property type="protein sequence ID" value="KGI78541.1"/>
    <property type="molecule type" value="Genomic_DNA"/>
</dbReference>